<dbReference type="EMBL" id="BJXQ01000022">
    <property type="protein sequence ID" value="GEN04589.1"/>
    <property type="molecule type" value="Genomic_DNA"/>
</dbReference>
<name>A0A6N3TA29_9PROT</name>
<organism evidence="2 4">
    <name type="scientific">Acetobacter indonesiensis</name>
    <dbReference type="NCBI Taxonomy" id="104101"/>
    <lineage>
        <taxon>Bacteria</taxon>
        <taxon>Pseudomonadati</taxon>
        <taxon>Pseudomonadota</taxon>
        <taxon>Alphaproteobacteria</taxon>
        <taxon>Acetobacterales</taxon>
        <taxon>Acetobacteraceae</taxon>
        <taxon>Acetobacter</taxon>
    </lineage>
</organism>
<reference evidence="1 3" key="1">
    <citation type="submission" date="2012-11" db="EMBL/GenBank/DDBJ databases">
        <title>Whole genome sequence of Acetobacter indonesiensis 5H-1.</title>
        <authorList>
            <person name="Azuma Y."/>
            <person name="Higashiura N."/>
            <person name="Hirakawa H."/>
            <person name="Matsushita K."/>
        </authorList>
    </citation>
    <scope>NUCLEOTIDE SEQUENCE [LARGE SCALE GENOMIC DNA]</scope>
    <source>
        <strain evidence="1 3">5H-1</strain>
    </source>
</reference>
<evidence type="ECO:0000313" key="4">
    <source>
        <dbReference type="Proteomes" id="UP000321104"/>
    </source>
</evidence>
<evidence type="ECO:0000313" key="2">
    <source>
        <dbReference type="EMBL" id="GEN04589.1"/>
    </source>
</evidence>
<protein>
    <submittedName>
        <fullName evidence="2">Uncharacterized protein</fullName>
    </submittedName>
</protein>
<dbReference type="AlphaFoldDB" id="A0A6N3TA29"/>
<evidence type="ECO:0000313" key="3">
    <source>
        <dbReference type="Proteomes" id="UP000032673"/>
    </source>
</evidence>
<gene>
    <name evidence="1" type="ORF">Abin_012_007</name>
    <name evidence="2" type="ORF">AIN02nite_26140</name>
</gene>
<sequence length="102" mass="11570">MRAQGRWEIFLLDEILTLRPFHLANKTKEPWQTFFLAGTLQKPNHSRLLAMAIFFHLVQTDVLLMPPPELLQVAQCALGTQFLVLVLDALTGLINDTNGRNS</sequence>
<proteinExistence type="predicted"/>
<accession>A0A6N3TA29</accession>
<dbReference type="EMBL" id="BAMW01000012">
    <property type="protein sequence ID" value="GAN62660.1"/>
    <property type="molecule type" value="Genomic_DNA"/>
</dbReference>
<dbReference type="Proteomes" id="UP000321104">
    <property type="component" value="Unassembled WGS sequence"/>
</dbReference>
<evidence type="ECO:0000313" key="1">
    <source>
        <dbReference type="EMBL" id="GAN62660.1"/>
    </source>
</evidence>
<reference evidence="2 4" key="2">
    <citation type="submission" date="2019-07" db="EMBL/GenBank/DDBJ databases">
        <title>Whole genome shotgun sequence of Acetobacter indonesiensis NBRC 16471.</title>
        <authorList>
            <person name="Hosoyama A."/>
            <person name="Uohara A."/>
            <person name="Ohji S."/>
            <person name="Ichikawa N."/>
        </authorList>
    </citation>
    <scope>NUCLEOTIDE SEQUENCE [LARGE SCALE GENOMIC DNA]</scope>
    <source>
        <strain evidence="2 4">NBRC 16471</strain>
    </source>
</reference>
<comment type="caution">
    <text evidence="2">The sequence shown here is derived from an EMBL/GenBank/DDBJ whole genome shotgun (WGS) entry which is preliminary data.</text>
</comment>
<keyword evidence="3" id="KW-1185">Reference proteome</keyword>
<dbReference type="Proteomes" id="UP000032673">
    <property type="component" value="Unassembled WGS sequence"/>
</dbReference>